<feature type="region of interest" description="Disordered" evidence="1">
    <location>
        <begin position="1"/>
        <end position="60"/>
    </location>
</feature>
<evidence type="ECO:0000313" key="3">
    <source>
        <dbReference type="Proteomes" id="UP000243255"/>
    </source>
</evidence>
<dbReference type="EMBL" id="FQWX01000013">
    <property type="protein sequence ID" value="SHG98292.1"/>
    <property type="molecule type" value="Genomic_DNA"/>
</dbReference>
<protein>
    <submittedName>
        <fullName evidence="2">Uncharacterized protein</fullName>
    </submittedName>
</protein>
<keyword evidence="3" id="KW-1185">Reference proteome</keyword>
<name>A0A1M5P961_9FIRM</name>
<gene>
    <name evidence="2" type="ORF">SAMN04488530_11344</name>
</gene>
<dbReference type="RefSeq" id="WP_073125885.1">
    <property type="nucleotide sequence ID" value="NZ_BAABCH010000098.1"/>
</dbReference>
<sequence length="60" mass="6907">MNNNKNRLKDRPKSKAEMRKMYSEHGSELGVEHGQKVGARDSGTNKTKSEKLYNKVKKED</sequence>
<organism evidence="2 3">
    <name type="scientific">Asaccharospora irregularis DSM 2635</name>
    <dbReference type="NCBI Taxonomy" id="1121321"/>
    <lineage>
        <taxon>Bacteria</taxon>
        <taxon>Bacillati</taxon>
        <taxon>Bacillota</taxon>
        <taxon>Clostridia</taxon>
        <taxon>Peptostreptococcales</taxon>
        <taxon>Peptostreptococcaceae</taxon>
        <taxon>Asaccharospora</taxon>
    </lineage>
</organism>
<dbReference type="Proteomes" id="UP000243255">
    <property type="component" value="Unassembled WGS sequence"/>
</dbReference>
<accession>A0A1M5P961</accession>
<proteinExistence type="predicted"/>
<reference evidence="3" key="1">
    <citation type="submission" date="2016-11" db="EMBL/GenBank/DDBJ databases">
        <authorList>
            <person name="Varghese N."/>
            <person name="Submissions S."/>
        </authorList>
    </citation>
    <scope>NUCLEOTIDE SEQUENCE [LARGE SCALE GENOMIC DNA]</scope>
    <source>
        <strain evidence="3">DSM 2635</strain>
    </source>
</reference>
<dbReference type="OrthoDB" id="1753427at2"/>
<dbReference type="STRING" id="1121321.SAMN04488530_11344"/>
<evidence type="ECO:0000256" key="1">
    <source>
        <dbReference type="SAM" id="MobiDB-lite"/>
    </source>
</evidence>
<evidence type="ECO:0000313" key="2">
    <source>
        <dbReference type="EMBL" id="SHG98292.1"/>
    </source>
</evidence>
<dbReference type="AlphaFoldDB" id="A0A1M5P961"/>
<feature type="compositionally biased region" description="Basic and acidic residues" evidence="1">
    <location>
        <begin position="47"/>
        <end position="60"/>
    </location>
</feature>
<feature type="compositionally biased region" description="Basic and acidic residues" evidence="1">
    <location>
        <begin position="7"/>
        <end position="39"/>
    </location>
</feature>